<sequence length="1609" mass="174782">MTTEADNPLIARREDSTKSYTGIGIAESVADVHDAISSGSWVDGGLAVLGAGMEAVSLAVDPLGTLASYGVGFLMEHVEPLREALDWVAGDPDTVQAYAKTWENVSTHIKQVADDHKKSVDQDVADWIGSAGDAYRTHAAETNSLLTAASNAASAASSAIAMAGGVVAFVRQTVRDLIAQAVGRLAAWAAEEVCTLGVATPLVAAQATTFVAKVLTTIAKLFRKLASTFKKLTPLLRKLKGAWEDIMKALKRGRGGTHIDGAKPHATSPAGTHPSSHKPDSPGEHGTPHDDGADTHSTSHNGSGEPDDGSTGKPRNDPHQQADKDHGSGTHAAESGPENSRTEKQVTGCGDPVDGATGEFLLPETDLELPGVLPLVLGRRHRSDYRFGRWFGPSWSATMDIRIVVESATVTFIGDDGIMLAYPHTEPGSPVLPLNGELRWPLVRTETGGYRVTDPDRELSWCFEPEAALDGLDVRLGNYAIGAIIDRHHNLVRFHYDSDGSPVEISHSGGYRVRVETEAGRVTGLSVAGRHDDSETVTSVRTFSYEAGALVGVTNGVGATTTYTYDSEHRMTSWTDSNGNSLTNTYDPAGRVVRQRGTDGILDADFDYFTYPDGSGTRTTVTDSTGAATIYDFDPDHKLRDVIDPLGGRIHTDYTPDRKPLRVIAPNGGITYYTYTPDGDVAKIVRPDEKSITIGYAARNRPTVITDADGSTRRQEWDAHGNVAATVDNAGRRTAFDHSPTGAVTAVTESTGATTTFEVDAAGLPIAVTDPYGVVTHIERDHFGRPVAVTDALGGITRHEWSPEGKPLRRIDPDGYSESWTWDGEGNLRTHTDRAGNVTFHKYGAFDLLTYRTDPDGTSTLYSWDTERRLTTVTNPLGDSWTYSYDRAGRLAAETDYNGATTAYEHNPDGSLAVVTTPNGVRRYHTHDILGRLTQIRCDTGEYQLYTYDEVGRLRTAISGVGHDRTHTVEFAYDSAGNLVSQRVDDRPPMLFDHDAHGRRTSRRTPTGAVAGWGYDPAGRVTSMTIDGHRATFSHDALGRPTGWTLGNLVVEQTLSPVGQVLSRQVSARAPHVPGSAGALTTDPTGGQYPGAIPGQRPGDTPIPGQHASGLPMPAQHPNSAPIPGQHLTGGPMPGHRPGDASVPYPGSTLGSGTPPVPNPGHLIRRDDYTWRPDGYLTTQTTHRQGATPQHRTYALDPAGRITTITDNGRPTEHYTYDALSNITSTLPPPTTPAPLPTNHAPDSSTPVPGQTPDGRREYRNNLLIRNGRTRYFYDAAGRLTRKEVTRLSRKPDIWHFRYNGFDQLTDVYTPGKEWWRYTYDALGRRSSKLRQTTGGDRSAESIHYIWDSTYLIEQTWVGPQERRGVTTSWTHHTGTWTPLAQSHRDPARSGLCAIATDLVGSPVELIDPVAMETAGIATADLWGRTTWRGTVQTLLRFPGQLYDHETGEHYNYHRYYDAEAGRYTAPDPLGLEPSANPMAYPHNPLTWLDPLGLRCKNKQIHLYRAVLDKELQDIKTNRRFSNPLGIETKYFAFSEEGANAYARGMYKAFPHEGPYTIVRTTIDAHLIPDSAFIEHLADSGVGEGIALPSEILSRLGRPRILPHGLTGG</sequence>
<feature type="region of interest" description="Disordered" evidence="2">
    <location>
        <begin position="254"/>
        <end position="357"/>
    </location>
</feature>
<reference evidence="5 6" key="1">
    <citation type="submission" date="2018-06" db="EMBL/GenBank/DDBJ databases">
        <authorList>
            <consortium name="Pathogen Informatics"/>
            <person name="Doyle S."/>
        </authorList>
    </citation>
    <scope>NUCLEOTIDE SEQUENCE [LARGE SCALE GENOMIC DNA]</scope>
    <source>
        <strain evidence="5 6">NCTC13184</strain>
    </source>
</reference>
<dbReference type="EMBL" id="UGRU01000001">
    <property type="protein sequence ID" value="SUA41222.1"/>
    <property type="molecule type" value="Genomic_DNA"/>
</dbReference>
<evidence type="ECO:0000259" key="4">
    <source>
        <dbReference type="Pfam" id="PF25023"/>
    </source>
</evidence>
<protein>
    <submittedName>
        <fullName evidence="5">Cell wall-associated polypeptide CWBP200</fullName>
    </submittedName>
</protein>
<keyword evidence="1" id="KW-0677">Repeat</keyword>
<dbReference type="RefSeq" id="WP_062965486.1">
    <property type="nucleotide sequence ID" value="NZ_JAJFOE010000001.1"/>
</dbReference>
<feature type="compositionally biased region" description="Basic and acidic residues" evidence="2">
    <location>
        <begin position="277"/>
        <end position="294"/>
    </location>
</feature>
<organism evidence="5 6">
    <name type="scientific">Nocardia africana</name>
    <dbReference type="NCBI Taxonomy" id="134964"/>
    <lineage>
        <taxon>Bacteria</taxon>
        <taxon>Bacillati</taxon>
        <taxon>Actinomycetota</taxon>
        <taxon>Actinomycetes</taxon>
        <taxon>Mycobacteriales</taxon>
        <taxon>Nocardiaceae</taxon>
        <taxon>Nocardia</taxon>
    </lineage>
</organism>
<dbReference type="InterPro" id="IPR045351">
    <property type="entry name" value="DUF6531"/>
</dbReference>
<evidence type="ECO:0000256" key="1">
    <source>
        <dbReference type="ARBA" id="ARBA00022737"/>
    </source>
</evidence>
<feature type="domain" description="Teneurin-like YD-shell" evidence="4">
    <location>
        <begin position="1203"/>
        <end position="1468"/>
    </location>
</feature>
<dbReference type="PANTHER" id="PTHR32305">
    <property type="match status" value="1"/>
</dbReference>
<dbReference type="Pfam" id="PF25023">
    <property type="entry name" value="TEN_YD-shell"/>
    <property type="match status" value="2"/>
</dbReference>
<feature type="region of interest" description="Disordered" evidence="2">
    <location>
        <begin position="1069"/>
        <end position="1168"/>
    </location>
</feature>
<feature type="compositionally biased region" description="Pro residues" evidence="2">
    <location>
        <begin position="1227"/>
        <end position="1236"/>
    </location>
</feature>
<feature type="region of interest" description="Disordered" evidence="2">
    <location>
        <begin position="1224"/>
        <end position="1258"/>
    </location>
</feature>
<feature type="domain" description="DUF6531" evidence="3">
    <location>
        <begin position="350"/>
        <end position="421"/>
    </location>
</feature>
<evidence type="ECO:0000259" key="3">
    <source>
        <dbReference type="Pfam" id="PF20148"/>
    </source>
</evidence>
<accession>A0A378WJW5</accession>
<dbReference type="InterPro" id="IPR031325">
    <property type="entry name" value="RHS_repeat"/>
</dbReference>
<dbReference type="PRINTS" id="PR00394">
    <property type="entry name" value="RHSPROTEIN"/>
</dbReference>
<dbReference type="SUPFAM" id="SSF69322">
    <property type="entry name" value="Tricorn protease domain 2"/>
    <property type="match status" value="1"/>
</dbReference>
<dbReference type="Pfam" id="PF20148">
    <property type="entry name" value="DUF6531"/>
    <property type="match status" value="1"/>
</dbReference>
<dbReference type="Pfam" id="PF05593">
    <property type="entry name" value="RHS_repeat"/>
    <property type="match status" value="4"/>
</dbReference>
<dbReference type="InterPro" id="IPR022385">
    <property type="entry name" value="Rhs_assc_core"/>
</dbReference>
<dbReference type="NCBIfam" id="TIGR03696">
    <property type="entry name" value="Rhs_assc_core"/>
    <property type="match status" value="1"/>
</dbReference>
<feature type="compositionally biased region" description="Basic and acidic residues" evidence="2">
    <location>
        <begin position="314"/>
        <end position="328"/>
    </location>
</feature>
<dbReference type="PANTHER" id="PTHR32305:SF15">
    <property type="entry name" value="PROTEIN RHSA-RELATED"/>
    <property type="match status" value="1"/>
</dbReference>
<evidence type="ECO:0000313" key="5">
    <source>
        <dbReference type="EMBL" id="SUA41222.1"/>
    </source>
</evidence>
<dbReference type="InterPro" id="IPR006530">
    <property type="entry name" value="YD"/>
</dbReference>
<feature type="region of interest" description="Disordered" evidence="2">
    <location>
        <begin position="992"/>
        <end position="1011"/>
    </location>
</feature>
<dbReference type="InterPro" id="IPR050708">
    <property type="entry name" value="T6SS_VgrG/RHS"/>
</dbReference>
<dbReference type="InterPro" id="IPR036689">
    <property type="entry name" value="ESAT-6-like_sf"/>
</dbReference>
<dbReference type="OrthoDB" id="9765204at2"/>
<dbReference type="SUPFAM" id="SSF140453">
    <property type="entry name" value="EsxAB dimer-like"/>
    <property type="match status" value="1"/>
</dbReference>
<proteinExistence type="predicted"/>
<dbReference type="NCBIfam" id="TIGR01643">
    <property type="entry name" value="YD_repeat_2x"/>
    <property type="match status" value="8"/>
</dbReference>
<name>A0A378WJW5_9NOCA</name>
<feature type="domain" description="Teneurin-like YD-shell" evidence="4">
    <location>
        <begin position="882"/>
        <end position="1010"/>
    </location>
</feature>
<dbReference type="InterPro" id="IPR056823">
    <property type="entry name" value="TEN-like_YD-shell"/>
</dbReference>
<gene>
    <name evidence="5" type="primary">wapA</name>
    <name evidence="5" type="ORF">NCTC13184_00558</name>
</gene>
<evidence type="ECO:0000256" key="2">
    <source>
        <dbReference type="SAM" id="MobiDB-lite"/>
    </source>
</evidence>
<dbReference type="Gene3D" id="2.180.10.10">
    <property type="entry name" value="RHS repeat-associated core"/>
    <property type="match status" value="4"/>
</dbReference>
<evidence type="ECO:0000313" key="6">
    <source>
        <dbReference type="Proteomes" id="UP000255082"/>
    </source>
</evidence>
<dbReference type="Proteomes" id="UP000255082">
    <property type="component" value="Unassembled WGS sequence"/>
</dbReference>